<organism evidence="1 2">
    <name type="scientific">Nocardia halotolerans</name>
    <dbReference type="NCBI Taxonomy" id="1755878"/>
    <lineage>
        <taxon>Bacteria</taxon>
        <taxon>Bacillati</taxon>
        <taxon>Actinomycetota</taxon>
        <taxon>Actinomycetes</taxon>
        <taxon>Mycobacteriales</taxon>
        <taxon>Nocardiaceae</taxon>
        <taxon>Nocardia</taxon>
    </lineage>
</organism>
<accession>A0ABV8VH77</accession>
<comment type="caution">
    <text evidence="1">The sequence shown here is derived from an EMBL/GenBank/DDBJ whole genome shotgun (WGS) entry which is preliminary data.</text>
</comment>
<proteinExistence type="predicted"/>
<sequence>MNNIWRELMNDIESGQYHEKRASESSRVPVVDDYSGHSYGNLVVDGNGTLRSIMLDPDEVVASNESDILKSIIWAINLSIAQPLPEHKEGGRIHG</sequence>
<name>A0ABV8VH77_9NOCA</name>
<reference evidence="2" key="1">
    <citation type="journal article" date="2019" name="Int. J. Syst. Evol. Microbiol.">
        <title>The Global Catalogue of Microorganisms (GCM) 10K type strain sequencing project: providing services to taxonomists for standard genome sequencing and annotation.</title>
        <authorList>
            <consortium name="The Broad Institute Genomics Platform"/>
            <consortium name="The Broad Institute Genome Sequencing Center for Infectious Disease"/>
            <person name="Wu L."/>
            <person name="Ma J."/>
        </authorList>
    </citation>
    <scope>NUCLEOTIDE SEQUENCE [LARGE SCALE GENOMIC DNA]</scope>
    <source>
        <strain evidence="2">IBRC-M 10490</strain>
    </source>
</reference>
<keyword evidence="2" id="KW-1185">Reference proteome</keyword>
<evidence type="ECO:0000313" key="1">
    <source>
        <dbReference type="EMBL" id="MFC4374977.1"/>
    </source>
</evidence>
<dbReference type="Proteomes" id="UP001595844">
    <property type="component" value="Unassembled WGS sequence"/>
</dbReference>
<evidence type="ECO:0000313" key="2">
    <source>
        <dbReference type="Proteomes" id="UP001595844"/>
    </source>
</evidence>
<gene>
    <name evidence="1" type="ORF">ACFO5K_12805</name>
</gene>
<protein>
    <submittedName>
        <fullName evidence="1">Uncharacterized protein</fullName>
    </submittedName>
</protein>
<dbReference type="EMBL" id="JBHSDL010000014">
    <property type="protein sequence ID" value="MFC4374977.1"/>
    <property type="molecule type" value="Genomic_DNA"/>
</dbReference>